<dbReference type="Pfam" id="PF04909">
    <property type="entry name" value="Amidohydro_2"/>
    <property type="match status" value="1"/>
</dbReference>
<dbReference type="GO" id="GO:0016787">
    <property type="term" value="F:hydrolase activity"/>
    <property type="evidence" value="ECO:0007669"/>
    <property type="project" value="UniProtKB-KW"/>
</dbReference>
<dbReference type="InterPro" id="IPR032466">
    <property type="entry name" value="Metal_Hydrolase"/>
</dbReference>
<accession>A0ABY6Q4B6</accession>
<dbReference type="SUPFAM" id="SSF51556">
    <property type="entry name" value="Metallo-dependent hydrolases"/>
    <property type="match status" value="1"/>
</dbReference>
<keyword evidence="4" id="KW-1185">Reference proteome</keyword>
<reference evidence="3 4" key="1">
    <citation type="submission" date="2019-02" db="EMBL/GenBank/DDBJ databases">
        <title>Halieaceae_genomes.</title>
        <authorList>
            <person name="Li S.-H."/>
        </authorList>
    </citation>
    <scope>NUCLEOTIDE SEQUENCE [LARGE SCALE GENOMIC DNA]</scope>
    <source>
        <strain evidence="3 4">JH123</strain>
    </source>
</reference>
<gene>
    <name evidence="3" type="ORF">E0F26_03315</name>
</gene>
<dbReference type="PANTHER" id="PTHR21240:SF28">
    <property type="entry name" value="ISO-OROTATE DECARBOXYLASE (EUROFUNG)"/>
    <property type="match status" value="1"/>
</dbReference>
<dbReference type="RefSeq" id="WP_279242628.1">
    <property type="nucleotide sequence ID" value="NZ_CP036501.1"/>
</dbReference>
<proteinExistence type="predicted"/>
<dbReference type="EMBL" id="CP036501">
    <property type="protein sequence ID" value="UZP73830.1"/>
    <property type="molecule type" value="Genomic_DNA"/>
</dbReference>
<feature type="domain" description="Amidohydrolase-related" evidence="2">
    <location>
        <begin position="126"/>
        <end position="385"/>
    </location>
</feature>
<keyword evidence="3" id="KW-0378">Hydrolase</keyword>
<organism evidence="3 4">
    <name type="scientific">Candidatus Paraluminiphilus aquimaris</name>
    <dbReference type="NCBI Taxonomy" id="2518994"/>
    <lineage>
        <taxon>Bacteria</taxon>
        <taxon>Pseudomonadati</taxon>
        <taxon>Pseudomonadota</taxon>
        <taxon>Gammaproteobacteria</taxon>
        <taxon>Cellvibrionales</taxon>
        <taxon>Halieaceae</taxon>
        <taxon>Candidatus Paraluminiphilus</taxon>
    </lineage>
</organism>
<dbReference type="InterPro" id="IPR032465">
    <property type="entry name" value="ACMSD"/>
</dbReference>
<protein>
    <submittedName>
        <fullName evidence="3">Hydrolase</fullName>
    </submittedName>
</protein>
<dbReference type="InterPro" id="IPR006680">
    <property type="entry name" value="Amidohydro-rel"/>
</dbReference>
<evidence type="ECO:0000313" key="3">
    <source>
        <dbReference type="EMBL" id="UZP73830.1"/>
    </source>
</evidence>
<dbReference type="Gene3D" id="3.20.20.140">
    <property type="entry name" value="Metal-dependent hydrolases"/>
    <property type="match status" value="1"/>
</dbReference>
<dbReference type="Proteomes" id="UP001317963">
    <property type="component" value="Chromosome"/>
</dbReference>
<dbReference type="PANTHER" id="PTHR21240">
    <property type="entry name" value="2-AMINO-3-CARBOXYLMUCONATE-6-SEMIALDEHYDE DECARBOXYLASE"/>
    <property type="match status" value="1"/>
</dbReference>
<evidence type="ECO:0000259" key="2">
    <source>
        <dbReference type="Pfam" id="PF04909"/>
    </source>
</evidence>
<evidence type="ECO:0000313" key="4">
    <source>
        <dbReference type="Proteomes" id="UP001317963"/>
    </source>
</evidence>
<evidence type="ECO:0000256" key="1">
    <source>
        <dbReference type="ARBA" id="ARBA00023239"/>
    </source>
</evidence>
<sequence length="386" mass="42567">MSYAGNRVIYDADGHIMELPTHLREFADPDVRELIPLTSYSASSVTEEEVAVLVAQGGRHSDDHINRLLSLGDGLIAESKEIQALGAFDGSHRSQALDMLGFKKQIIFSTLSAKAPFSATLETHVKYGAVRAHTRAMTAFCGADDRLMGMACISLDDPILAVKELEFALASGLKGIWVPHRICGDKSPGHPDFDPFWSRLAESGVPFLIHIGGSNYHIDPAWFNNGKPLPKDAFDGGENVRALDYSVLHHAAERFISAMVLSGVFERHRKLKGAAVELGASWVPSFLNILDNTVHAFKRAQPELAAMSRKPSEQITEQMGFTAFPFEDVGTLIEHSNPDLYMFASDYPHIEGGKDPLGSFDAFLTHHAEATHTKFYEDNFRRVFNV</sequence>
<name>A0ABY6Q4B6_9GAMM</name>
<keyword evidence="1" id="KW-0456">Lyase</keyword>